<dbReference type="EMBL" id="AWET01000007">
    <property type="protein sequence ID" value="ERK03888.1"/>
    <property type="molecule type" value="Genomic_DNA"/>
</dbReference>
<protein>
    <submittedName>
        <fullName evidence="2">Beta-lactamase family protein</fullName>
    </submittedName>
</protein>
<dbReference type="RefSeq" id="WP_021583004.1">
    <property type="nucleotide sequence ID" value="NZ_AWET01000007.1"/>
</dbReference>
<comment type="caution">
    <text evidence="2">The sequence shown here is derived from an EMBL/GenBank/DDBJ whole genome shotgun (WGS) entry which is preliminary data.</text>
</comment>
<dbReference type="Gene3D" id="3.60.15.10">
    <property type="entry name" value="Ribonuclease Z/Hydroxyacylglutathione hydrolase-like"/>
    <property type="match status" value="1"/>
</dbReference>
<keyword evidence="3" id="KW-1185">Reference proteome</keyword>
<dbReference type="Pfam" id="PF12706">
    <property type="entry name" value="Lactamase_B_2"/>
    <property type="match status" value="1"/>
</dbReference>
<evidence type="ECO:0000259" key="1">
    <source>
        <dbReference type="SMART" id="SM00849"/>
    </source>
</evidence>
<proteinExistence type="predicted"/>
<dbReference type="PATRIC" id="fig|1081904.3.peg.313"/>
<evidence type="ECO:0000313" key="2">
    <source>
        <dbReference type="EMBL" id="ERK03888.1"/>
    </source>
</evidence>
<dbReference type="Proteomes" id="UP000016600">
    <property type="component" value="Unassembled WGS sequence"/>
</dbReference>
<accession>U2LHE4</accession>
<dbReference type="InterPro" id="IPR001279">
    <property type="entry name" value="Metallo-B-lactamas"/>
</dbReference>
<dbReference type="AlphaFoldDB" id="U2LHE4"/>
<evidence type="ECO:0000313" key="3">
    <source>
        <dbReference type="Proteomes" id="UP000016600"/>
    </source>
</evidence>
<sequence length="268" mass="30338">MLKFISFGSGSSGNCYLLYTESDGLLIDAGIGVRTLKKYFKDRGLSFSNIHHIIITHDHADHVKSVGSLSRDYGIPVFATHRVHAGIERNYCVRHKIAAEYVKVIEKGIPFHLGDFEIRPFEVPHDSSDNVGYQIKYGNTVFCLMTDIGHITDEMKEMISTAHYLIIEANHDREMLMEGPYPQHLKERVIGPTGHLCNEDCAKAIAENVTESLKHVWLCHLSEENNHPELARKTVEQILRSYGIVAGKDFALDILKRKMPSETYEIGE</sequence>
<organism evidence="2 3">
    <name type="scientific">Hoylesella pleuritidis F0068</name>
    <dbReference type="NCBI Taxonomy" id="1081904"/>
    <lineage>
        <taxon>Bacteria</taxon>
        <taxon>Pseudomonadati</taxon>
        <taxon>Bacteroidota</taxon>
        <taxon>Bacteroidia</taxon>
        <taxon>Bacteroidales</taxon>
        <taxon>Prevotellaceae</taxon>
        <taxon>Hoylesella</taxon>
    </lineage>
</organism>
<reference evidence="2 3" key="1">
    <citation type="submission" date="2013-08" db="EMBL/GenBank/DDBJ databases">
        <authorList>
            <person name="Durkin A.S."/>
            <person name="Haft D.R."/>
            <person name="McCorrison J."/>
            <person name="Torralba M."/>
            <person name="Gillis M."/>
            <person name="Haft D.H."/>
            <person name="Methe B."/>
            <person name="Sutton G."/>
            <person name="Nelson K.E."/>
        </authorList>
    </citation>
    <scope>NUCLEOTIDE SEQUENCE [LARGE SCALE GENOMIC DNA]</scope>
    <source>
        <strain evidence="2 3">F0068</strain>
    </source>
</reference>
<dbReference type="SUPFAM" id="SSF56281">
    <property type="entry name" value="Metallo-hydrolase/oxidoreductase"/>
    <property type="match status" value="1"/>
</dbReference>
<feature type="domain" description="Metallo-beta-lactamase" evidence="1">
    <location>
        <begin position="12"/>
        <end position="184"/>
    </location>
</feature>
<name>U2LHE4_9BACT</name>
<dbReference type="InterPro" id="IPR036866">
    <property type="entry name" value="RibonucZ/Hydroxyglut_hydro"/>
</dbReference>
<gene>
    <name evidence="2" type="ORF">HMPREF1218_0337</name>
</gene>
<dbReference type="SMART" id="SM00849">
    <property type="entry name" value="Lactamase_B"/>
    <property type="match status" value="1"/>
</dbReference>
<dbReference type="PANTHER" id="PTHR47619">
    <property type="entry name" value="METALLO-HYDROLASE YYCJ-RELATED"/>
    <property type="match status" value="1"/>
</dbReference>
<dbReference type="PANTHER" id="PTHR47619:SF1">
    <property type="entry name" value="EXODEOXYRIBONUCLEASE WALJ"/>
    <property type="match status" value="1"/>
</dbReference>
<dbReference type="InterPro" id="IPR052533">
    <property type="entry name" value="WalJ/YycJ-like"/>
</dbReference>